<keyword evidence="3" id="KW-1185">Reference proteome</keyword>
<organism evidence="2 3">
    <name type="scientific">Portunus trituberculatus</name>
    <name type="common">Swimming crab</name>
    <name type="synonym">Neptunus trituberculatus</name>
    <dbReference type="NCBI Taxonomy" id="210409"/>
    <lineage>
        <taxon>Eukaryota</taxon>
        <taxon>Metazoa</taxon>
        <taxon>Ecdysozoa</taxon>
        <taxon>Arthropoda</taxon>
        <taxon>Crustacea</taxon>
        <taxon>Multicrustacea</taxon>
        <taxon>Malacostraca</taxon>
        <taxon>Eumalacostraca</taxon>
        <taxon>Eucarida</taxon>
        <taxon>Decapoda</taxon>
        <taxon>Pleocyemata</taxon>
        <taxon>Brachyura</taxon>
        <taxon>Eubrachyura</taxon>
        <taxon>Portunoidea</taxon>
        <taxon>Portunidae</taxon>
        <taxon>Portuninae</taxon>
        <taxon>Portunus</taxon>
    </lineage>
</organism>
<reference evidence="2 3" key="1">
    <citation type="submission" date="2019-05" db="EMBL/GenBank/DDBJ databases">
        <title>Another draft genome of Portunus trituberculatus and its Hox gene families provides insights of decapod evolution.</title>
        <authorList>
            <person name="Jeong J.-H."/>
            <person name="Song I."/>
            <person name="Kim S."/>
            <person name="Choi T."/>
            <person name="Kim D."/>
            <person name="Ryu S."/>
            <person name="Kim W."/>
        </authorList>
    </citation>
    <scope>NUCLEOTIDE SEQUENCE [LARGE SCALE GENOMIC DNA]</scope>
    <source>
        <tissue evidence="2">Muscle</tissue>
    </source>
</reference>
<evidence type="ECO:0000313" key="3">
    <source>
        <dbReference type="Proteomes" id="UP000324222"/>
    </source>
</evidence>
<evidence type="ECO:0000313" key="2">
    <source>
        <dbReference type="EMBL" id="MPD06152.1"/>
    </source>
</evidence>
<protein>
    <submittedName>
        <fullName evidence="2">Uncharacterized protein</fullName>
    </submittedName>
</protein>
<dbReference type="EMBL" id="VSRR010149696">
    <property type="protein sequence ID" value="MPD06152.1"/>
    <property type="molecule type" value="Genomic_DNA"/>
</dbReference>
<dbReference type="AlphaFoldDB" id="A0A5B7K6V0"/>
<proteinExistence type="predicted"/>
<accession>A0A5B7K6V0</accession>
<name>A0A5B7K6V0_PORTR</name>
<dbReference type="Proteomes" id="UP000324222">
    <property type="component" value="Unassembled WGS sequence"/>
</dbReference>
<comment type="caution">
    <text evidence="2">The sequence shown here is derived from an EMBL/GenBank/DDBJ whole genome shotgun (WGS) entry which is preliminary data.</text>
</comment>
<feature type="compositionally biased region" description="Basic and acidic residues" evidence="1">
    <location>
        <begin position="22"/>
        <end position="31"/>
    </location>
</feature>
<gene>
    <name evidence="2" type="ORF">E2C01_101943</name>
</gene>
<feature type="region of interest" description="Disordered" evidence="1">
    <location>
        <begin position="1"/>
        <end position="32"/>
    </location>
</feature>
<sequence length="70" mass="7663">MCTYSTGPGVHGLVQAGPPPAQRDKEKEPEAANRQLLLGAVRTKDCSGPTAQRRQVKRILPLLLIPYLKK</sequence>
<evidence type="ECO:0000256" key="1">
    <source>
        <dbReference type="SAM" id="MobiDB-lite"/>
    </source>
</evidence>